<evidence type="ECO:0000256" key="4">
    <source>
        <dbReference type="ARBA" id="ARBA00022553"/>
    </source>
</evidence>
<dbReference type="Pfam" id="PF00975">
    <property type="entry name" value="Thioesterase"/>
    <property type="match status" value="1"/>
</dbReference>
<dbReference type="GO" id="GO:0043041">
    <property type="term" value="P:amino acid activation for nonribosomal peptide biosynthetic process"/>
    <property type="evidence" value="ECO:0007669"/>
    <property type="project" value="TreeGrafter"/>
</dbReference>
<feature type="domain" description="Carrier" evidence="5">
    <location>
        <begin position="101"/>
        <end position="176"/>
    </location>
</feature>
<dbReference type="Pfam" id="PF00550">
    <property type="entry name" value="PP-binding"/>
    <property type="match status" value="1"/>
</dbReference>
<dbReference type="InterPro" id="IPR006162">
    <property type="entry name" value="Ppantetheine_attach_site"/>
</dbReference>
<evidence type="ECO:0000259" key="5">
    <source>
        <dbReference type="PROSITE" id="PS50075"/>
    </source>
</evidence>
<dbReference type="PANTHER" id="PTHR45527">
    <property type="entry name" value="NONRIBOSOMAL PEPTIDE SYNTHETASE"/>
    <property type="match status" value="1"/>
</dbReference>
<dbReference type="GO" id="GO:0031177">
    <property type="term" value="F:phosphopantetheine binding"/>
    <property type="evidence" value="ECO:0007669"/>
    <property type="project" value="InterPro"/>
</dbReference>
<comment type="caution">
    <text evidence="6">The sequence shown here is derived from an EMBL/GenBank/DDBJ whole genome shotgun (WGS) entry which is preliminary data.</text>
</comment>
<dbReference type="PANTHER" id="PTHR45527:SF1">
    <property type="entry name" value="FATTY ACID SYNTHASE"/>
    <property type="match status" value="1"/>
</dbReference>
<dbReference type="InterPro" id="IPR020806">
    <property type="entry name" value="PKS_PP-bd"/>
</dbReference>
<dbReference type="InterPro" id="IPR001031">
    <property type="entry name" value="Thioesterase"/>
</dbReference>
<dbReference type="Gene3D" id="3.30.559.30">
    <property type="entry name" value="Nonribosomal peptide synthetase, condensation domain"/>
    <property type="match status" value="1"/>
</dbReference>
<reference evidence="6" key="1">
    <citation type="submission" date="2021-01" db="EMBL/GenBank/DDBJ databases">
        <title>WGS of actinomycetes isolated from Thailand.</title>
        <authorList>
            <person name="Thawai C."/>
        </authorList>
    </citation>
    <scope>NUCLEOTIDE SEQUENCE</scope>
    <source>
        <strain evidence="6">RCU-197</strain>
    </source>
</reference>
<name>A0A937ESE1_9ACTN</name>
<dbReference type="SMART" id="SM00824">
    <property type="entry name" value="PKS_TE"/>
    <property type="match status" value="1"/>
</dbReference>
<evidence type="ECO:0000313" key="6">
    <source>
        <dbReference type="EMBL" id="MBL1087600.1"/>
    </source>
</evidence>
<sequence>MDAAKFDLSFVFDERQAEGDDETGTTLSGAVGYSLDLFDRATVEALAQRLLLVLRAMVADPAARMSTIDVPEIEGRPARLASPEAEAPDAQGAAGPVADRPIRNAKEELLRALFAEALGMPSVGVHENFFDLGGHSLMIVKMLAKVRSVFGVRLPIRTLFEAPTVAELALKLDGDDEGGAFDALLPLRTAGAGAPLFCVHPVTGLGWSYAGLLREIPADHPVYALQARGMDGDGELPRTLDDMAADYVARIREVQPSGPYHLLGWSFGGVVAHAMAVQLRNAGEEVELLAMLDSYPADAGETSTVPSDEQLFGELLKYAGAESAPAAGPLTASSTAELLGERGGLFGNFDAETLARVGQVTRNNMVIDAAHAPGRFDGEALFFRAVRGRTPSAPEVELWMPYLTEKMDVRELDCTHDELVGPEALRLIGEAVGEKLARRASEE</sequence>
<dbReference type="Proteomes" id="UP000661858">
    <property type="component" value="Unassembled WGS sequence"/>
</dbReference>
<keyword evidence="3" id="KW-0596">Phosphopantetheine</keyword>
<evidence type="ECO:0000313" key="7">
    <source>
        <dbReference type="Proteomes" id="UP000661858"/>
    </source>
</evidence>
<dbReference type="InterPro" id="IPR036736">
    <property type="entry name" value="ACP-like_sf"/>
</dbReference>
<dbReference type="PROSITE" id="PS50075">
    <property type="entry name" value="CARRIER"/>
    <property type="match status" value="1"/>
</dbReference>
<dbReference type="InterPro" id="IPR029058">
    <property type="entry name" value="AB_hydrolase_fold"/>
</dbReference>
<dbReference type="PROSITE" id="PS00012">
    <property type="entry name" value="PHOSPHOPANTETHEINE"/>
    <property type="match status" value="1"/>
</dbReference>
<evidence type="ECO:0000256" key="2">
    <source>
        <dbReference type="ARBA" id="ARBA00006432"/>
    </source>
</evidence>
<dbReference type="InterPro" id="IPR020802">
    <property type="entry name" value="TesA-like"/>
</dbReference>
<dbReference type="Gene3D" id="3.40.50.1820">
    <property type="entry name" value="alpha/beta hydrolase"/>
    <property type="match status" value="1"/>
</dbReference>
<dbReference type="SMART" id="SM00823">
    <property type="entry name" value="PKS_PP"/>
    <property type="match status" value="1"/>
</dbReference>
<dbReference type="InterPro" id="IPR009081">
    <property type="entry name" value="PP-bd_ACP"/>
</dbReference>
<dbReference type="SUPFAM" id="SSF47336">
    <property type="entry name" value="ACP-like"/>
    <property type="match status" value="1"/>
</dbReference>
<dbReference type="GO" id="GO:0016787">
    <property type="term" value="F:hydrolase activity"/>
    <property type="evidence" value="ECO:0007669"/>
    <property type="project" value="UniProtKB-KW"/>
</dbReference>
<evidence type="ECO:0000256" key="3">
    <source>
        <dbReference type="ARBA" id="ARBA00022450"/>
    </source>
</evidence>
<gene>
    <name evidence="6" type="ORF">JK359_37655</name>
</gene>
<dbReference type="EMBL" id="JAERRK010000037">
    <property type="protein sequence ID" value="MBL1087600.1"/>
    <property type="molecule type" value="Genomic_DNA"/>
</dbReference>
<dbReference type="AlphaFoldDB" id="A0A937ESE1"/>
<organism evidence="6 7">
    <name type="scientific">Streptomyces actinomycinicus</name>
    <dbReference type="NCBI Taxonomy" id="1695166"/>
    <lineage>
        <taxon>Bacteria</taxon>
        <taxon>Bacillati</taxon>
        <taxon>Actinomycetota</taxon>
        <taxon>Actinomycetes</taxon>
        <taxon>Kitasatosporales</taxon>
        <taxon>Streptomycetaceae</taxon>
        <taxon>Streptomyces</taxon>
    </lineage>
</organism>
<keyword evidence="6" id="KW-0378">Hydrolase</keyword>
<dbReference type="FunFam" id="1.10.1200.10:FF:000016">
    <property type="entry name" value="Non-ribosomal peptide synthase"/>
    <property type="match status" value="1"/>
</dbReference>
<keyword evidence="4" id="KW-0597">Phosphoprotein</keyword>
<proteinExistence type="inferred from homology"/>
<comment type="similarity">
    <text evidence="2">Belongs to the ATP-dependent AMP-binding enzyme family.</text>
</comment>
<dbReference type="GO" id="GO:0005829">
    <property type="term" value="C:cytosol"/>
    <property type="evidence" value="ECO:0007669"/>
    <property type="project" value="TreeGrafter"/>
</dbReference>
<dbReference type="GO" id="GO:0044550">
    <property type="term" value="P:secondary metabolite biosynthetic process"/>
    <property type="evidence" value="ECO:0007669"/>
    <property type="project" value="TreeGrafter"/>
</dbReference>
<keyword evidence="7" id="KW-1185">Reference proteome</keyword>
<dbReference type="GO" id="GO:0072330">
    <property type="term" value="P:monocarboxylic acid biosynthetic process"/>
    <property type="evidence" value="ECO:0007669"/>
    <property type="project" value="UniProtKB-ARBA"/>
</dbReference>
<comment type="cofactor">
    <cofactor evidence="1">
        <name>pantetheine 4'-phosphate</name>
        <dbReference type="ChEBI" id="CHEBI:47942"/>
    </cofactor>
</comment>
<protein>
    <submittedName>
        <fullName evidence="6">Alpha/beta fold hydrolase</fullName>
    </submittedName>
</protein>
<accession>A0A937ESE1</accession>
<dbReference type="SUPFAM" id="SSF53474">
    <property type="entry name" value="alpha/beta-Hydrolases"/>
    <property type="match status" value="1"/>
</dbReference>
<evidence type="ECO:0000256" key="1">
    <source>
        <dbReference type="ARBA" id="ARBA00001957"/>
    </source>
</evidence>
<dbReference type="GO" id="GO:0017000">
    <property type="term" value="P:antibiotic biosynthetic process"/>
    <property type="evidence" value="ECO:0007669"/>
    <property type="project" value="UniProtKB-ARBA"/>
</dbReference>